<organism evidence="2 3">
    <name type="scientific">Venturia nashicola</name>
    <dbReference type="NCBI Taxonomy" id="86259"/>
    <lineage>
        <taxon>Eukaryota</taxon>
        <taxon>Fungi</taxon>
        <taxon>Dikarya</taxon>
        <taxon>Ascomycota</taxon>
        <taxon>Pezizomycotina</taxon>
        <taxon>Dothideomycetes</taxon>
        <taxon>Pleosporomycetidae</taxon>
        <taxon>Venturiales</taxon>
        <taxon>Venturiaceae</taxon>
        <taxon>Venturia</taxon>
    </lineage>
</organism>
<feature type="region of interest" description="Disordered" evidence="1">
    <location>
        <begin position="61"/>
        <end position="95"/>
    </location>
</feature>
<evidence type="ECO:0000313" key="2">
    <source>
        <dbReference type="EMBL" id="TID17074.1"/>
    </source>
</evidence>
<feature type="compositionally biased region" description="Polar residues" evidence="1">
    <location>
        <begin position="78"/>
        <end position="95"/>
    </location>
</feature>
<evidence type="ECO:0000256" key="1">
    <source>
        <dbReference type="SAM" id="MobiDB-lite"/>
    </source>
</evidence>
<feature type="compositionally biased region" description="Low complexity" evidence="1">
    <location>
        <begin position="61"/>
        <end position="77"/>
    </location>
</feature>
<name>A0A4Z1NRU2_9PEZI</name>
<feature type="region of interest" description="Disordered" evidence="1">
    <location>
        <begin position="19"/>
        <end position="40"/>
    </location>
</feature>
<sequence length="95" mass="10188">MYGPEFGFQNVLIQNARDEQAAEEKAKEQERKKQRDLEITTSKDMKNTLLAGSSALSWLSLSPSESTAASASKPKASVPNSTSVASTRPSSPAES</sequence>
<dbReference type="EMBL" id="SNSC02000017">
    <property type="protein sequence ID" value="TID17074.1"/>
    <property type="molecule type" value="Genomic_DNA"/>
</dbReference>
<proteinExistence type="predicted"/>
<protein>
    <submittedName>
        <fullName evidence="2">Uncharacterized protein</fullName>
    </submittedName>
</protein>
<dbReference type="AlphaFoldDB" id="A0A4Z1NRU2"/>
<evidence type="ECO:0000313" key="3">
    <source>
        <dbReference type="Proteomes" id="UP000298493"/>
    </source>
</evidence>
<keyword evidence="3" id="KW-1185">Reference proteome</keyword>
<comment type="caution">
    <text evidence="2">The sequence shown here is derived from an EMBL/GenBank/DDBJ whole genome shotgun (WGS) entry which is preliminary data.</text>
</comment>
<reference evidence="2 3" key="1">
    <citation type="submission" date="2019-04" db="EMBL/GenBank/DDBJ databases">
        <title>High contiguity whole genome sequence and gene annotation resource for two Venturia nashicola isolates.</title>
        <authorList>
            <person name="Prokchorchik M."/>
            <person name="Won K."/>
            <person name="Lee Y."/>
            <person name="Choi E.D."/>
            <person name="Segonzac C."/>
            <person name="Sohn K.H."/>
        </authorList>
    </citation>
    <scope>NUCLEOTIDE SEQUENCE [LARGE SCALE GENOMIC DNA]</scope>
    <source>
        <strain evidence="2 3">PRI2</strain>
    </source>
</reference>
<gene>
    <name evidence="2" type="ORF">E6O75_ATG09840</name>
</gene>
<dbReference type="Proteomes" id="UP000298493">
    <property type="component" value="Unassembled WGS sequence"/>
</dbReference>
<accession>A0A4Z1NRU2</accession>